<keyword evidence="5 8" id="KW-0732">Signal</keyword>
<evidence type="ECO:0000256" key="8">
    <source>
        <dbReference type="SAM" id="SignalP"/>
    </source>
</evidence>
<evidence type="ECO:0000256" key="7">
    <source>
        <dbReference type="ARBA" id="ARBA00023237"/>
    </source>
</evidence>
<reference evidence="10" key="1">
    <citation type="submission" date="2016-10" db="EMBL/GenBank/DDBJ databases">
        <authorList>
            <person name="Varghese N."/>
            <person name="Submissions S."/>
        </authorList>
    </citation>
    <scope>NUCLEOTIDE SEQUENCE [LARGE SCALE GENOMIC DNA]</scope>
    <source>
        <strain evidence="10">JCM 18195</strain>
    </source>
</reference>
<evidence type="ECO:0000256" key="1">
    <source>
        <dbReference type="ARBA" id="ARBA00004571"/>
    </source>
</evidence>
<dbReference type="GO" id="GO:0015483">
    <property type="term" value="F:long-chain fatty acid transporting porin activity"/>
    <property type="evidence" value="ECO:0007669"/>
    <property type="project" value="TreeGrafter"/>
</dbReference>
<dbReference type="PANTHER" id="PTHR35093:SF8">
    <property type="entry name" value="OUTER MEMBRANE PROTEIN NMB0088-RELATED"/>
    <property type="match status" value="1"/>
</dbReference>
<keyword evidence="3" id="KW-1134">Transmembrane beta strand</keyword>
<evidence type="ECO:0000313" key="10">
    <source>
        <dbReference type="Proteomes" id="UP000243084"/>
    </source>
</evidence>
<proteinExistence type="inferred from homology"/>
<evidence type="ECO:0000256" key="2">
    <source>
        <dbReference type="ARBA" id="ARBA00008163"/>
    </source>
</evidence>
<dbReference type="Gene3D" id="2.40.160.60">
    <property type="entry name" value="Outer membrane protein transport protein (OMPP1/FadL/TodX)"/>
    <property type="match status" value="1"/>
</dbReference>
<name>A0A1I5UZE5_9GAMM</name>
<evidence type="ECO:0000313" key="9">
    <source>
        <dbReference type="EMBL" id="SFQ00427.1"/>
    </source>
</evidence>
<evidence type="ECO:0000256" key="4">
    <source>
        <dbReference type="ARBA" id="ARBA00022692"/>
    </source>
</evidence>
<dbReference type="RefSeq" id="WP_092432064.1">
    <property type="nucleotide sequence ID" value="NZ_FOXM01000009.1"/>
</dbReference>
<dbReference type="PANTHER" id="PTHR35093">
    <property type="entry name" value="OUTER MEMBRANE PROTEIN NMB0088-RELATED"/>
    <property type="match status" value="1"/>
</dbReference>
<accession>A0A1I5UZE5</accession>
<feature type="signal peptide" evidence="8">
    <location>
        <begin position="1"/>
        <end position="24"/>
    </location>
</feature>
<evidence type="ECO:0000256" key="5">
    <source>
        <dbReference type="ARBA" id="ARBA00022729"/>
    </source>
</evidence>
<dbReference type="OrthoDB" id="19849at2"/>
<keyword evidence="10" id="KW-1185">Reference proteome</keyword>
<keyword evidence="6" id="KW-0472">Membrane</keyword>
<comment type="subcellular location">
    <subcellularLocation>
        <location evidence="1">Cell outer membrane</location>
        <topology evidence="1">Multi-pass membrane protein</topology>
    </subcellularLocation>
</comment>
<gene>
    <name evidence="9" type="ORF">SAMN05216229_109132</name>
</gene>
<dbReference type="SUPFAM" id="SSF56935">
    <property type="entry name" value="Porins"/>
    <property type="match status" value="1"/>
</dbReference>
<protein>
    <submittedName>
        <fullName evidence="9">Long-chain fatty acid transport protein</fullName>
    </submittedName>
</protein>
<sequence length="424" mass="45494">MSFNKPLFAALLASSAAVSPLAFATNGYFAHGYGIKSLGMAGVGYALPQDALAAASNPAGTALVGNRLDLGVTWFKPDRSVEIHGNNLGPAGSADGKYDGNDTESFLIPEFGYTRQLDERLAFGLAVYGNGGMNTDYQRNPFGAYGSQGGAGVDLIQVFVTPSLAWRLNERHSFGVGLNYAYQRFEARGLSAFDNAMTSEAPGKVSNNGHDHSDGWGLRLGWNGQLTDSLSVGVAWSSKIKTGKFERYEGLFADHGSFDIPENYGIGLAWRATERLTLAADVQQIDYSDVKAISNSVDVLFSGHPLGSEDGPNFGWEDIRVYKLGASYALTPQLTLRGGYSWADQALDKGETFFNTLAPGVVREHLTLGATWAPEANHEISLFYAHAFSEELKGSNSIAPQLGGGEVDLQMQQDSVGIAYAWKL</sequence>
<comment type="similarity">
    <text evidence="2">Belongs to the OmpP1/FadL family.</text>
</comment>
<dbReference type="InterPro" id="IPR005017">
    <property type="entry name" value="OMPP1/FadL/TodX"/>
</dbReference>
<dbReference type="AlphaFoldDB" id="A0A1I5UZE5"/>
<evidence type="ECO:0000256" key="3">
    <source>
        <dbReference type="ARBA" id="ARBA00022452"/>
    </source>
</evidence>
<keyword evidence="4" id="KW-0812">Transmembrane</keyword>
<dbReference type="Proteomes" id="UP000243084">
    <property type="component" value="Unassembled WGS sequence"/>
</dbReference>
<keyword evidence="7" id="KW-0998">Cell outer membrane</keyword>
<dbReference type="EMBL" id="FOXM01000009">
    <property type="protein sequence ID" value="SFQ00427.1"/>
    <property type="molecule type" value="Genomic_DNA"/>
</dbReference>
<dbReference type="GO" id="GO:0009279">
    <property type="term" value="C:cell outer membrane"/>
    <property type="evidence" value="ECO:0007669"/>
    <property type="project" value="UniProtKB-SubCell"/>
</dbReference>
<organism evidence="9 10">
    <name type="scientific">Geopseudomonas sagittaria</name>
    <dbReference type="NCBI Taxonomy" id="1135990"/>
    <lineage>
        <taxon>Bacteria</taxon>
        <taxon>Pseudomonadati</taxon>
        <taxon>Pseudomonadota</taxon>
        <taxon>Gammaproteobacteria</taxon>
        <taxon>Pseudomonadales</taxon>
        <taxon>Pseudomonadaceae</taxon>
        <taxon>Geopseudomonas</taxon>
    </lineage>
</organism>
<dbReference type="Pfam" id="PF03349">
    <property type="entry name" value="Toluene_X"/>
    <property type="match status" value="1"/>
</dbReference>
<feature type="chain" id="PRO_5017231552" evidence="8">
    <location>
        <begin position="25"/>
        <end position="424"/>
    </location>
</feature>
<evidence type="ECO:0000256" key="6">
    <source>
        <dbReference type="ARBA" id="ARBA00023136"/>
    </source>
</evidence>